<keyword evidence="1" id="KW-0677">Repeat</keyword>
<dbReference type="InterPro" id="IPR033133">
    <property type="entry name" value="PUM-HD"/>
</dbReference>
<evidence type="ECO:0000256" key="4">
    <source>
        <dbReference type="PROSITE-ProRule" id="PRU00317"/>
    </source>
</evidence>
<dbReference type="Pfam" id="PF08144">
    <property type="entry name" value="CPL"/>
    <property type="match status" value="1"/>
</dbReference>
<feature type="compositionally biased region" description="Basic and acidic residues" evidence="5">
    <location>
        <begin position="631"/>
        <end position="645"/>
    </location>
</feature>
<reference evidence="7" key="1">
    <citation type="submission" date="2022-07" db="EMBL/GenBank/DDBJ databases">
        <title>Draft genome sequence of Zalerion maritima ATCC 34329, a (micro)plastics degrading marine fungus.</title>
        <authorList>
            <person name="Paco A."/>
            <person name="Goncalves M.F.M."/>
            <person name="Rocha-Santos T.A.P."/>
            <person name="Alves A."/>
        </authorList>
    </citation>
    <scope>NUCLEOTIDE SEQUENCE</scope>
    <source>
        <strain evidence="7">ATCC 34329</strain>
    </source>
</reference>
<dbReference type="InterPro" id="IPR001313">
    <property type="entry name" value="Pumilio_RNA-bd_rpt"/>
</dbReference>
<evidence type="ECO:0000313" key="8">
    <source>
        <dbReference type="Proteomes" id="UP001201980"/>
    </source>
</evidence>
<dbReference type="EMBL" id="JAKWBI020000321">
    <property type="protein sequence ID" value="KAJ2896630.1"/>
    <property type="molecule type" value="Genomic_DNA"/>
</dbReference>
<comment type="caution">
    <text evidence="7">The sequence shown here is derived from an EMBL/GenBank/DDBJ whole genome shotgun (WGS) entry which is preliminary data.</text>
</comment>
<dbReference type="PROSITE" id="PS50303">
    <property type="entry name" value="PUM_HD"/>
    <property type="match status" value="1"/>
</dbReference>
<feature type="compositionally biased region" description="Basic and acidic residues" evidence="5">
    <location>
        <begin position="32"/>
        <end position="42"/>
    </location>
</feature>
<dbReference type="GO" id="GO:0006417">
    <property type="term" value="P:regulation of translation"/>
    <property type="evidence" value="ECO:0007669"/>
    <property type="project" value="TreeGrafter"/>
</dbReference>
<accession>A0AAD5RLA1</accession>
<dbReference type="PANTHER" id="PTHR13389">
    <property type="entry name" value="PUMILIO HOMOLOG 3"/>
    <property type="match status" value="1"/>
</dbReference>
<keyword evidence="8" id="KW-1185">Reference proteome</keyword>
<evidence type="ECO:0000256" key="3">
    <source>
        <dbReference type="ARBA" id="ARBA00024893"/>
    </source>
</evidence>
<feature type="compositionally biased region" description="Polar residues" evidence="5">
    <location>
        <begin position="78"/>
        <end position="91"/>
    </location>
</feature>
<evidence type="ECO:0000259" key="6">
    <source>
        <dbReference type="PROSITE" id="PS50303"/>
    </source>
</evidence>
<dbReference type="InterPro" id="IPR011989">
    <property type="entry name" value="ARM-like"/>
</dbReference>
<comment type="function">
    <text evidence="3">RNA-binding nucleolar protein required for pre-rRNA processing. Involved in production of 18S rRNA and assembly of small ribosomal subunit.</text>
</comment>
<gene>
    <name evidence="7" type="ORF">MKZ38_005388</name>
</gene>
<organism evidence="7 8">
    <name type="scientific">Zalerion maritima</name>
    <dbReference type="NCBI Taxonomy" id="339359"/>
    <lineage>
        <taxon>Eukaryota</taxon>
        <taxon>Fungi</taxon>
        <taxon>Dikarya</taxon>
        <taxon>Ascomycota</taxon>
        <taxon>Pezizomycotina</taxon>
        <taxon>Sordariomycetes</taxon>
        <taxon>Lulworthiomycetidae</taxon>
        <taxon>Lulworthiales</taxon>
        <taxon>Lulworthiaceae</taxon>
        <taxon>Zalerion</taxon>
    </lineage>
</organism>
<dbReference type="Gene3D" id="1.25.10.10">
    <property type="entry name" value="Leucine-rich Repeat Variant"/>
    <property type="match status" value="1"/>
</dbReference>
<evidence type="ECO:0000256" key="5">
    <source>
        <dbReference type="SAM" id="MobiDB-lite"/>
    </source>
</evidence>
<dbReference type="InterPro" id="IPR040059">
    <property type="entry name" value="PUM3"/>
</dbReference>
<keyword evidence="2" id="KW-0694">RNA-binding</keyword>
<feature type="compositionally biased region" description="Acidic residues" evidence="5">
    <location>
        <begin position="43"/>
        <end position="73"/>
    </location>
</feature>
<dbReference type="InterPro" id="IPR016024">
    <property type="entry name" value="ARM-type_fold"/>
</dbReference>
<dbReference type="GO" id="GO:0003729">
    <property type="term" value="F:mRNA binding"/>
    <property type="evidence" value="ECO:0007669"/>
    <property type="project" value="TreeGrafter"/>
</dbReference>
<dbReference type="InterPro" id="IPR012959">
    <property type="entry name" value="CPL_dom"/>
</dbReference>
<evidence type="ECO:0000256" key="1">
    <source>
        <dbReference type="ARBA" id="ARBA00022737"/>
    </source>
</evidence>
<dbReference type="PROSITE" id="PS50302">
    <property type="entry name" value="PUM"/>
    <property type="match status" value="1"/>
</dbReference>
<dbReference type="Proteomes" id="UP001201980">
    <property type="component" value="Unassembled WGS sequence"/>
</dbReference>
<feature type="region of interest" description="Disordered" evidence="5">
    <location>
        <begin position="1"/>
        <end position="101"/>
    </location>
</feature>
<feature type="compositionally biased region" description="Basic and acidic residues" evidence="5">
    <location>
        <begin position="92"/>
        <end position="101"/>
    </location>
</feature>
<dbReference type="SMART" id="SM00025">
    <property type="entry name" value="Pumilio"/>
    <property type="match status" value="4"/>
</dbReference>
<dbReference type="SUPFAM" id="SSF48371">
    <property type="entry name" value="ARM repeat"/>
    <property type="match status" value="1"/>
</dbReference>
<feature type="domain" description="PUM-HD" evidence="6">
    <location>
        <begin position="118"/>
        <end position="503"/>
    </location>
</feature>
<sequence>MASKNMATSKRKSAPSGKAANHGPLKKQKLQAQKEKKPRVEESEPWSTDDDDDDEGGVTLDLEDDFEAMDVEDLPQKPNKTNGNTASNNQTSRERHEEQKRLARERKLAKPFGEQLHRLKKIWERLRRKSHVPKEERQTLVKELFDITTGHFKELVMKHDAVRIVQTALKYSTPMQRKCIARELQGSYVSLASNKYSKFLIDKLLGYEDDEIRDLIIPEFYGRVRKLMLHPDAGWVLDDIYRKAATKEQKSRLLREWYGPEFAIFKDVDGEAPVTDLSKIIEQEPSKRGSIMKSLKDLIDLMIKKGFTSFTSLHDAMLQYFGQVRPGTDEHRQFIDVCVDPEGDIPKHLPFTSAGSHLASLILAHGTAKDRKSMIRGFKDAVQMMSIDTYGHLVILVAYEVVDDTVLVSKSIISQILAPSSEENKHEVVHLAANDLFARTTLLYLFDGPSKALFPSQLSRDLGILKEVADIRETTSKKDSAVRRAELVDTVSKPLLAAIAEMPNDMATTPFGAQFVADVLLGATGEKEAAVQAVAALASGDTNDPVHLANYPFTGRMFKALVQGGKFDKAQGKIIPVSPPLRFADAFYEHIQGQEVGWATGPSSFAVLSLLECDDFSERKTLKKVLRKNKSMLEKAVNEPPPKKEDEEEDAKKPKKNRKGQDKKAVGNMGAKLILEKLD</sequence>
<evidence type="ECO:0000313" key="7">
    <source>
        <dbReference type="EMBL" id="KAJ2896630.1"/>
    </source>
</evidence>
<dbReference type="PANTHER" id="PTHR13389:SF0">
    <property type="entry name" value="PUMILIO HOMOLOG 3"/>
    <property type="match status" value="1"/>
</dbReference>
<feature type="region of interest" description="Disordered" evidence="5">
    <location>
        <begin position="631"/>
        <end position="679"/>
    </location>
</feature>
<protein>
    <submittedName>
        <fullName evidence="7">Cpl domain-containing protein</fullName>
    </submittedName>
</protein>
<evidence type="ECO:0000256" key="2">
    <source>
        <dbReference type="ARBA" id="ARBA00022884"/>
    </source>
</evidence>
<dbReference type="GO" id="GO:0005730">
    <property type="term" value="C:nucleolus"/>
    <property type="evidence" value="ECO:0007669"/>
    <property type="project" value="TreeGrafter"/>
</dbReference>
<proteinExistence type="predicted"/>
<dbReference type="AlphaFoldDB" id="A0AAD5RLA1"/>
<name>A0AAD5RLA1_9PEZI</name>
<feature type="repeat" description="Pumilio" evidence="4">
    <location>
        <begin position="183"/>
        <end position="218"/>
    </location>
</feature>